<dbReference type="AlphaFoldDB" id="A0A238U770"/>
<reference evidence="1 2" key="1">
    <citation type="submission" date="2017-07" db="EMBL/GenBank/DDBJ databases">
        <authorList>
            <person name="Sun Z.S."/>
            <person name="Albrecht U."/>
            <person name="Echele G."/>
            <person name="Lee C.C."/>
        </authorList>
    </citation>
    <scope>NUCLEOTIDE SEQUENCE [LARGE SCALE GENOMIC DNA]</scope>
    <source>
        <strain evidence="2">type strain: KCTC 22618</strain>
    </source>
</reference>
<protein>
    <recommendedName>
        <fullName evidence="3">tRNA_anti-like</fullName>
    </recommendedName>
</protein>
<sequence length="129" mass="14580">MTFLKKNKKLLIALFLIALVGFGGYLYIFQKPEEVSEIKPSFIGTSKDFISKNSAKITEWNTKIIEITGTISSVSNEGVILDHNVFCQFLEDQKLNTLNENQTITVKGMVIGYDDLLDELKLNQCTLKK</sequence>
<proteinExistence type="predicted"/>
<evidence type="ECO:0008006" key="3">
    <source>
        <dbReference type="Google" id="ProtNLM"/>
    </source>
</evidence>
<dbReference type="EMBL" id="LT899436">
    <property type="protein sequence ID" value="SNR14324.1"/>
    <property type="molecule type" value="Genomic_DNA"/>
</dbReference>
<organism evidence="1 2">
    <name type="scientific">Tenacibaculum jejuense</name>
    <dbReference type="NCBI Taxonomy" id="584609"/>
    <lineage>
        <taxon>Bacteria</taxon>
        <taxon>Pseudomonadati</taxon>
        <taxon>Bacteroidota</taxon>
        <taxon>Flavobacteriia</taxon>
        <taxon>Flavobacteriales</taxon>
        <taxon>Flavobacteriaceae</taxon>
        <taxon>Tenacibaculum</taxon>
    </lineage>
</organism>
<dbReference type="OrthoDB" id="1449127at2"/>
<accession>A0A238U770</accession>
<evidence type="ECO:0000313" key="1">
    <source>
        <dbReference type="EMBL" id="SNR14324.1"/>
    </source>
</evidence>
<evidence type="ECO:0000313" key="2">
    <source>
        <dbReference type="Proteomes" id="UP000215214"/>
    </source>
</evidence>
<dbReference type="KEGG" id="tje:TJEJU_0543"/>
<dbReference type="RefSeq" id="WP_095069191.1">
    <property type="nucleotide sequence ID" value="NZ_LT899436.1"/>
</dbReference>
<keyword evidence="2" id="KW-1185">Reference proteome</keyword>
<dbReference type="Proteomes" id="UP000215214">
    <property type="component" value="Chromosome TJEJU"/>
</dbReference>
<gene>
    <name evidence="1" type="ORF">TJEJU_0543</name>
</gene>
<name>A0A238U770_9FLAO</name>